<dbReference type="Pfam" id="PF01051">
    <property type="entry name" value="Rep3_N"/>
    <property type="match status" value="1"/>
</dbReference>
<evidence type="ECO:0000259" key="2">
    <source>
        <dbReference type="Pfam" id="PF01051"/>
    </source>
</evidence>
<keyword evidence="4" id="KW-1185">Reference proteome</keyword>
<dbReference type="RefSeq" id="WP_377571023.1">
    <property type="nucleotide sequence ID" value="NZ_JBHTNZ010000093.1"/>
</dbReference>
<dbReference type="Gene3D" id="1.10.10.10">
    <property type="entry name" value="Winged helix-like DNA-binding domain superfamily/Winged helix DNA-binding domain"/>
    <property type="match status" value="2"/>
</dbReference>
<organism evidence="3 4">
    <name type="scientific">Paenibacillus farraposensis</name>
    <dbReference type="NCBI Taxonomy" id="2807095"/>
    <lineage>
        <taxon>Bacteria</taxon>
        <taxon>Bacillati</taxon>
        <taxon>Bacillota</taxon>
        <taxon>Bacilli</taxon>
        <taxon>Bacillales</taxon>
        <taxon>Paenibacillaceae</taxon>
        <taxon>Paenibacillus</taxon>
    </lineage>
</organism>
<dbReference type="InterPro" id="IPR036390">
    <property type="entry name" value="WH_DNA-bd_sf"/>
</dbReference>
<protein>
    <submittedName>
        <fullName evidence="3">Replication initiation protein</fullName>
    </submittedName>
</protein>
<reference evidence="4" key="1">
    <citation type="journal article" date="2019" name="Int. J. Syst. Evol. Microbiol.">
        <title>The Global Catalogue of Microorganisms (GCM) 10K type strain sequencing project: providing services to taxonomists for standard genome sequencing and annotation.</title>
        <authorList>
            <consortium name="The Broad Institute Genomics Platform"/>
            <consortium name="The Broad Institute Genome Sequencing Center for Infectious Disease"/>
            <person name="Wu L."/>
            <person name="Ma J."/>
        </authorList>
    </citation>
    <scope>NUCLEOTIDE SEQUENCE [LARGE SCALE GENOMIC DNA]</scope>
    <source>
        <strain evidence="4">CCM 9147</strain>
    </source>
</reference>
<gene>
    <name evidence="3" type="ORF">ACFQ5D_23540</name>
</gene>
<accession>A0ABW4DHQ0</accession>
<evidence type="ECO:0000256" key="1">
    <source>
        <dbReference type="ARBA" id="ARBA00038283"/>
    </source>
</evidence>
<evidence type="ECO:0000313" key="4">
    <source>
        <dbReference type="Proteomes" id="UP001597340"/>
    </source>
</evidence>
<dbReference type="InterPro" id="IPR000525">
    <property type="entry name" value="Initiator_Rep_WH1"/>
</dbReference>
<proteinExistence type="inferred from homology"/>
<dbReference type="SUPFAM" id="SSF46785">
    <property type="entry name" value="Winged helix' DNA-binding domain"/>
    <property type="match status" value="2"/>
</dbReference>
<dbReference type="Proteomes" id="UP001597340">
    <property type="component" value="Unassembled WGS sequence"/>
</dbReference>
<dbReference type="Pfam" id="PF21205">
    <property type="entry name" value="Rep3_C"/>
    <property type="match status" value="1"/>
</dbReference>
<name>A0ABW4DHQ0_9BACL</name>
<sequence>MAAMSEEQMEFDFEPDAISDHFIVSESNALIEARTNLTLYEERIIYILASRIHPDDTNFKTHFFKVRDIAEVLNISHKTNDFYKQIREILDNLQNKKVIIHEQNLNSTLQAHWLAAARYYHGKGTIELEFSSMLKPYLLQLQQNFTKFKLWNVLYLKSTYSSKLYKLLKRYLPLGKRSFTLEELREKLEIEEGKYSRYSHLKNRILLGSQAELEMKTDIKFKLEEIKNGTKVVKIIFHISPNAKTDPAGINDTDFIDHEDTIQLLARFEVKKKVATVLIKKYGEQQIRENIKYVYEKKRNAEVSNMAGYIVKAIEENYADALKMFEPEDNQDAETSIINMNERIRQLIFFKDRCIEEGIVNETVGTQNLVKGVTQEIERIEKARQVKNFKPLTVDDFEDAKAKSIFEDYRRDRSTLPPKLESE</sequence>
<comment type="similarity">
    <text evidence="1">Belongs to the initiator RepB protein family.</text>
</comment>
<dbReference type="EMBL" id="JBHTNZ010000093">
    <property type="protein sequence ID" value="MFD1464227.1"/>
    <property type="molecule type" value="Genomic_DNA"/>
</dbReference>
<evidence type="ECO:0000313" key="3">
    <source>
        <dbReference type="EMBL" id="MFD1464227.1"/>
    </source>
</evidence>
<comment type="caution">
    <text evidence="3">The sequence shown here is derived from an EMBL/GenBank/DDBJ whole genome shotgun (WGS) entry which is preliminary data.</text>
</comment>
<dbReference type="InterPro" id="IPR036388">
    <property type="entry name" value="WH-like_DNA-bd_sf"/>
</dbReference>
<feature type="domain" description="Initiator Rep protein WH1" evidence="2">
    <location>
        <begin position="23"/>
        <end position="169"/>
    </location>
</feature>